<organism evidence="1 2">
    <name type="scientific">Rhynchophorus ferrugineus</name>
    <name type="common">Red palm weevil</name>
    <name type="synonym">Curculio ferrugineus</name>
    <dbReference type="NCBI Taxonomy" id="354439"/>
    <lineage>
        <taxon>Eukaryota</taxon>
        <taxon>Metazoa</taxon>
        <taxon>Ecdysozoa</taxon>
        <taxon>Arthropoda</taxon>
        <taxon>Hexapoda</taxon>
        <taxon>Insecta</taxon>
        <taxon>Pterygota</taxon>
        <taxon>Neoptera</taxon>
        <taxon>Endopterygota</taxon>
        <taxon>Coleoptera</taxon>
        <taxon>Polyphaga</taxon>
        <taxon>Cucujiformia</taxon>
        <taxon>Curculionidae</taxon>
        <taxon>Dryophthorinae</taxon>
        <taxon>Rhynchophorus</taxon>
    </lineage>
</organism>
<name>A0A834I1B5_RHYFE</name>
<dbReference type="Proteomes" id="UP000625711">
    <property type="component" value="Unassembled WGS sequence"/>
</dbReference>
<comment type="caution">
    <text evidence="1">The sequence shown here is derived from an EMBL/GenBank/DDBJ whole genome shotgun (WGS) entry which is preliminary data.</text>
</comment>
<keyword evidence="2" id="KW-1185">Reference proteome</keyword>
<sequence length="725" mass="85318">MSNFKSKFQYDKIIKGTVTKIQFSLLYFEIDDKFRIYIDLTKNEGVFPKLADKVEIVDPIAFHGPSYTAVIGPLTNSQFPSVMKLTNSTDIDFYNFLRTNNCNEHLLMSIDKILRKFNYVSNSTMQKMIKLIFGHLTRNNKNNCSNFENINIKVPTDLDYVNKDSRNYSFLKFSDMFHYGVFPSQSVYKANCNSDLLFGYIEFDFHYGWFILKDPINQIPLLFYENIVDPAILDSYVVINKWLVFTEIFEEDSVNTLSYILIKSSDISIVQKMEREHSEQLLLNRTDICRDRGNSLKVQILRKSEIVFGYNSVPEYWIEMVVHEKNGKTLSPASAIFIILHGKYSKIYPFLKENKFYNIYYNKDMEKLNIISYKELYGLRTAKYLFKISEDAVFQETCDNPDVQLNKSIDLNQIMEFKENEVISLSLMVSKKTIQCNKFPPFIAKRHKNMSHFGIPGKNNQMQLDLYDSDHKKYITLYFTDRDNYRYPIGLINDMKIIVKHVQVHKNNYVKTTVFTSFEILEYSPKMLFSSVNLCFTDRSTWLWRKKSPQVLLGMYEYLPQNCIVNGKFLLIAILNLKFNLYCYKCHSLLRDNCCPDSEIANSDFSKNRVEIKMSLLVQDAVTSTFKIYTDNEDFLYDLLGFTQEKEVQSFLRTFSSIGLNYIDFTKTFPQSDDRNEDTRNFLEVFTEHIRTVVNFCQYPFVDAVCIRQSISSHPWKMVEFHIIE</sequence>
<dbReference type="OrthoDB" id="6747550at2759"/>
<evidence type="ECO:0000313" key="2">
    <source>
        <dbReference type="Proteomes" id="UP000625711"/>
    </source>
</evidence>
<evidence type="ECO:0000313" key="1">
    <source>
        <dbReference type="EMBL" id="KAF7269140.1"/>
    </source>
</evidence>
<reference evidence="1" key="1">
    <citation type="submission" date="2020-08" db="EMBL/GenBank/DDBJ databases">
        <title>Genome sequencing and assembly of the red palm weevil Rhynchophorus ferrugineus.</title>
        <authorList>
            <person name="Dias G.B."/>
            <person name="Bergman C.M."/>
            <person name="Manee M."/>
        </authorList>
    </citation>
    <scope>NUCLEOTIDE SEQUENCE</scope>
    <source>
        <strain evidence="1">AA-2017</strain>
        <tissue evidence="1">Whole larva</tissue>
    </source>
</reference>
<proteinExistence type="predicted"/>
<dbReference type="EMBL" id="JAACXV010014259">
    <property type="protein sequence ID" value="KAF7269140.1"/>
    <property type="molecule type" value="Genomic_DNA"/>
</dbReference>
<accession>A0A834I1B5</accession>
<gene>
    <name evidence="1" type="ORF">GWI33_017810</name>
</gene>
<protein>
    <recommendedName>
        <fullName evidence="3">CST complex subunit CTC1</fullName>
    </recommendedName>
</protein>
<evidence type="ECO:0008006" key="3">
    <source>
        <dbReference type="Google" id="ProtNLM"/>
    </source>
</evidence>
<dbReference type="AlphaFoldDB" id="A0A834I1B5"/>